<dbReference type="OrthoDB" id="1683373at2759"/>
<dbReference type="GO" id="GO:0005094">
    <property type="term" value="F:Rho GDP-dissociation inhibitor activity"/>
    <property type="evidence" value="ECO:0007669"/>
    <property type="project" value="InterPro"/>
</dbReference>
<comment type="similarity">
    <text evidence="2">Belongs to the Rho GDI family.</text>
</comment>
<dbReference type="Pfam" id="PF02115">
    <property type="entry name" value="Rho_GDI"/>
    <property type="match status" value="1"/>
</dbReference>
<evidence type="ECO:0000256" key="1">
    <source>
        <dbReference type="ARBA" id="ARBA00004496"/>
    </source>
</evidence>
<dbReference type="AlphaFoldDB" id="A0A913Z9P9"/>
<dbReference type="OMA" id="TILEWEW"/>
<dbReference type="InterPro" id="IPR024792">
    <property type="entry name" value="RhoGDI_dom_sf"/>
</dbReference>
<dbReference type="EnsemblMetazoa" id="XM_038191682.1">
    <property type="protein sequence ID" value="XP_038047610.1"/>
    <property type="gene ID" value="LOC119721601"/>
</dbReference>
<sequence>MKVAPHCPMYGEVVVGEVTDTPGVGDLSQFKRNPFVVKEGAKYRIKLIFRVQREGVSGLRYFEAVYRKGIRVDKANFMVGSYRPKTEEHIFQSPVDELPAGLLGRGDYIVKSKFTDDDKNIYLEWEWSFSVKRDWE</sequence>
<dbReference type="PRINTS" id="PR00492">
    <property type="entry name" value="RHOGDI"/>
</dbReference>
<name>A0A913Z9P9_PATMI</name>
<evidence type="ECO:0000256" key="3">
    <source>
        <dbReference type="ARBA" id="ARBA00022490"/>
    </source>
</evidence>
<dbReference type="Proteomes" id="UP000887568">
    <property type="component" value="Unplaced"/>
</dbReference>
<accession>A0A913Z9P9</accession>
<comment type="subcellular location">
    <subcellularLocation>
        <location evidence="1">Cytoplasm</location>
    </subcellularLocation>
</comment>
<dbReference type="InterPro" id="IPR014756">
    <property type="entry name" value="Ig_E-set"/>
</dbReference>
<dbReference type="Gene3D" id="2.70.50.30">
    <property type="entry name" value="Coagulation Factor XIII, subunit A, domain 1"/>
    <property type="match status" value="1"/>
</dbReference>
<dbReference type="RefSeq" id="XP_038047610.1">
    <property type="nucleotide sequence ID" value="XM_038191682.1"/>
</dbReference>
<organism evidence="4 5">
    <name type="scientific">Patiria miniata</name>
    <name type="common">Bat star</name>
    <name type="synonym">Asterina miniata</name>
    <dbReference type="NCBI Taxonomy" id="46514"/>
    <lineage>
        <taxon>Eukaryota</taxon>
        <taxon>Metazoa</taxon>
        <taxon>Echinodermata</taxon>
        <taxon>Eleutherozoa</taxon>
        <taxon>Asterozoa</taxon>
        <taxon>Asteroidea</taxon>
        <taxon>Valvatacea</taxon>
        <taxon>Valvatida</taxon>
        <taxon>Asterinidae</taxon>
        <taxon>Patiria</taxon>
    </lineage>
</organism>
<dbReference type="GO" id="GO:0007266">
    <property type="term" value="P:Rho protein signal transduction"/>
    <property type="evidence" value="ECO:0007669"/>
    <property type="project" value="InterPro"/>
</dbReference>
<protein>
    <recommendedName>
        <fullName evidence="6">Rho GDP-dissociation inhibitor</fullName>
    </recommendedName>
</protein>
<dbReference type="SUPFAM" id="SSF81296">
    <property type="entry name" value="E set domains"/>
    <property type="match status" value="1"/>
</dbReference>
<evidence type="ECO:0000313" key="5">
    <source>
        <dbReference type="Proteomes" id="UP000887568"/>
    </source>
</evidence>
<keyword evidence="3" id="KW-0963">Cytoplasm</keyword>
<proteinExistence type="inferred from homology"/>
<dbReference type="PANTHER" id="PTHR10980">
    <property type="entry name" value="RHO GDP-DISSOCIATION INHIBITOR"/>
    <property type="match status" value="1"/>
</dbReference>
<dbReference type="PANTHER" id="PTHR10980:SF3">
    <property type="entry name" value="LD16419P"/>
    <property type="match status" value="1"/>
</dbReference>
<dbReference type="GO" id="GO:0005829">
    <property type="term" value="C:cytosol"/>
    <property type="evidence" value="ECO:0007669"/>
    <property type="project" value="TreeGrafter"/>
</dbReference>
<evidence type="ECO:0000313" key="4">
    <source>
        <dbReference type="EnsemblMetazoa" id="XP_038047610.1"/>
    </source>
</evidence>
<dbReference type="FunFam" id="2.70.50.30:FF:000003">
    <property type="entry name" value="Rho GDP-dissociation inhibitor 1"/>
    <property type="match status" value="1"/>
</dbReference>
<evidence type="ECO:0008006" key="6">
    <source>
        <dbReference type="Google" id="ProtNLM"/>
    </source>
</evidence>
<keyword evidence="5" id="KW-1185">Reference proteome</keyword>
<reference evidence="4" key="1">
    <citation type="submission" date="2022-11" db="UniProtKB">
        <authorList>
            <consortium name="EnsemblMetazoa"/>
        </authorList>
    </citation>
    <scope>IDENTIFICATION</scope>
</reference>
<dbReference type="InterPro" id="IPR000406">
    <property type="entry name" value="Rho_GDI"/>
</dbReference>
<dbReference type="GO" id="GO:0016020">
    <property type="term" value="C:membrane"/>
    <property type="evidence" value="ECO:0007669"/>
    <property type="project" value="TreeGrafter"/>
</dbReference>
<evidence type="ECO:0000256" key="2">
    <source>
        <dbReference type="ARBA" id="ARBA00009758"/>
    </source>
</evidence>
<dbReference type="GeneID" id="119721601"/>